<dbReference type="PANTHER" id="PTHR31009">
    <property type="entry name" value="S-ADENOSYL-L-METHIONINE:CARBOXYL METHYLTRANSFERASE FAMILY PROTEIN"/>
    <property type="match status" value="1"/>
</dbReference>
<dbReference type="GO" id="GO:0032259">
    <property type="term" value="P:methylation"/>
    <property type="evidence" value="ECO:0007669"/>
    <property type="project" value="UniProtKB-KW"/>
</dbReference>
<name>A0A438JT34_VITVI</name>
<dbReference type="InterPro" id="IPR042086">
    <property type="entry name" value="MeTrfase_capping"/>
</dbReference>
<reference evidence="5 6" key="1">
    <citation type="journal article" date="2018" name="PLoS Genet.">
        <title>Population sequencing reveals clonal diversity and ancestral inbreeding in the grapevine cultivar Chardonnay.</title>
        <authorList>
            <person name="Roach M.J."/>
            <person name="Johnson D.L."/>
            <person name="Bohlmann J."/>
            <person name="van Vuuren H.J."/>
            <person name="Jones S.J."/>
            <person name="Pretorius I.S."/>
            <person name="Schmidt S.A."/>
            <person name="Borneman A.R."/>
        </authorList>
    </citation>
    <scope>NUCLEOTIDE SEQUENCE [LARGE SCALE GENOMIC DNA]</scope>
    <source>
        <strain evidence="6">cv. Chardonnay</strain>
        <tissue evidence="5">Leaf</tissue>
    </source>
</reference>
<comment type="caution">
    <text evidence="5">The sequence shown here is derived from an EMBL/GenBank/DDBJ whole genome shotgun (WGS) entry which is preliminary data.</text>
</comment>
<dbReference type="GO" id="GO:0046872">
    <property type="term" value="F:metal ion binding"/>
    <property type="evidence" value="ECO:0007669"/>
    <property type="project" value="UniProtKB-KW"/>
</dbReference>
<protein>
    <submittedName>
        <fullName evidence="5">Salicylate carboxymethyltransferase</fullName>
    </submittedName>
</protein>
<dbReference type="Pfam" id="PF03492">
    <property type="entry name" value="Methyltransf_7"/>
    <property type="match status" value="1"/>
</dbReference>
<sequence length="112" mass="12670">MKKGNICLSKARPPGVFKAYFEQFEKDFTLFLRSRAEEIVPGGGMVLTILGSIQSHNPCCIWELVGITLNDMVLQGLIQEAKLDSFNLPLYTPTAEEVRRIIYSQETPKFQC</sequence>
<dbReference type="EMBL" id="QGNW01000028">
    <property type="protein sequence ID" value="RVX12123.1"/>
    <property type="molecule type" value="Genomic_DNA"/>
</dbReference>
<dbReference type="Proteomes" id="UP000288805">
    <property type="component" value="Unassembled WGS sequence"/>
</dbReference>
<keyword evidence="1 5" id="KW-0489">Methyltransferase</keyword>
<evidence type="ECO:0000256" key="2">
    <source>
        <dbReference type="ARBA" id="ARBA00022679"/>
    </source>
</evidence>
<proteinExistence type="predicted"/>
<keyword evidence="4" id="KW-0460">Magnesium</keyword>
<accession>A0A438JT34</accession>
<dbReference type="Gene3D" id="1.10.1200.270">
    <property type="entry name" value="Methyltransferase, alpha-helical capping domain"/>
    <property type="match status" value="1"/>
</dbReference>
<organism evidence="5 6">
    <name type="scientific">Vitis vinifera</name>
    <name type="common">Grape</name>
    <dbReference type="NCBI Taxonomy" id="29760"/>
    <lineage>
        <taxon>Eukaryota</taxon>
        <taxon>Viridiplantae</taxon>
        <taxon>Streptophyta</taxon>
        <taxon>Embryophyta</taxon>
        <taxon>Tracheophyta</taxon>
        <taxon>Spermatophyta</taxon>
        <taxon>Magnoliopsida</taxon>
        <taxon>eudicotyledons</taxon>
        <taxon>Gunneridae</taxon>
        <taxon>Pentapetalae</taxon>
        <taxon>rosids</taxon>
        <taxon>Vitales</taxon>
        <taxon>Vitaceae</taxon>
        <taxon>Viteae</taxon>
        <taxon>Vitis</taxon>
    </lineage>
</organism>
<dbReference type="SUPFAM" id="SSF53335">
    <property type="entry name" value="S-adenosyl-L-methionine-dependent methyltransferases"/>
    <property type="match status" value="1"/>
</dbReference>
<evidence type="ECO:0000256" key="3">
    <source>
        <dbReference type="ARBA" id="ARBA00022723"/>
    </source>
</evidence>
<evidence type="ECO:0000256" key="1">
    <source>
        <dbReference type="ARBA" id="ARBA00022603"/>
    </source>
</evidence>
<dbReference type="Gene3D" id="3.40.50.150">
    <property type="entry name" value="Vaccinia Virus protein VP39"/>
    <property type="match status" value="1"/>
</dbReference>
<evidence type="ECO:0000256" key="4">
    <source>
        <dbReference type="ARBA" id="ARBA00022842"/>
    </source>
</evidence>
<dbReference type="GO" id="GO:0008168">
    <property type="term" value="F:methyltransferase activity"/>
    <property type="evidence" value="ECO:0007669"/>
    <property type="project" value="UniProtKB-KW"/>
</dbReference>
<dbReference type="InterPro" id="IPR029063">
    <property type="entry name" value="SAM-dependent_MTases_sf"/>
</dbReference>
<evidence type="ECO:0000313" key="6">
    <source>
        <dbReference type="Proteomes" id="UP000288805"/>
    </source>
</evidence>
<keyword evidence="3" id="KW-0479">Metal-binding</keyword>
<gene>
    <name evidence="5" type="primary">SAMT_30</name>
    <name evidence="5" type="ORF">CK203_010618</name>
</gene>
<keyword evidence="2 5" id="KW-0808">Transferase</keyword>
<dbReference type="InterPro" id="IPR005299">
    <property type="entry name" value="MeTrfase_7"/>
</dbReference>
<evidence type="ECO:0000313" key="5">
    <source>
        <dbReference type="EMBL" id="RVX12123.1"/>
    </source>
</evidence>
<dbReference type="AlphaFoldDB" id="A0A438JT34"/>